<dbReference type="AlphaFoldDB" id="A0A0R2FUG6"/>
<proteinExistence type="predicted"/>
<protein>
    <submittedName>
        <fullName evidence="1">Uncharacterized protein</fullName>
    </submittedName>
</protein>
<dbReference type="EMBL" id="JQAR01000005">
    <property type="protein sequence ID" value="KRN31110.1"/>
    <property type="molecule type" value="Genomic_DNA"/>
</dbReference>
<gene>
    <name evidence="1" type="ORF">IV36_GL001917</name>
</gene>
<reference evidence="1 2" key="1">
    <citation type="journal article" date="2015" name="Genome Announc.">
        <title>Expanding the biotechnology potential of lactobacilli through comparative genomics of 213 strains and associated genera.</title>
        <authorList>
            <person name="Sun Z."/>
            <person name="Harris H.M."/>
            <person name="McCann A."/>
            <person name="Guo C."/>
            <person name="Argimon S."/>
            <person name="Zhang W."/>
            <person name="Yang X."/>
            <person name="Jeffery I.B."/>
            <person name="Cooney J.C."/>
            <person name="Kagawa T.F."/>
            <person name="Liu W."/>
            <person name="Song Y."/>
            <person name="Salvetti E."/>
            <person name="Wrobel A."/>
            <person name="Rasinkangas P."/>
            <person name="Parkhill J."/>
            <person name="Rea M.C."/>
            <person name="O'Sullivan O."/>
            <person name="Ritari J."/>
            <person name="Douillard F.P."/>
            <person name="Paul Ross R."/>
            <person name="Yang R."/>
            <person name="Briner A.E."/>
            <person name="Felis G.E."/>
            <person name="de Vos W.M."/>
            <person name="Barrangou R."/>
            <person name="Klaenhammer T.R."/>
            <person name="Caufield P.W."/>
            <person name="Cui Y."/>
            <person name="Zhang H."/>
            <person name="O'Toole P.W."/>
        </authorList>
    </citation>
    <scope>NUCLEOTIDE SEQUENCE [LARGE SCALE GENOMIC DNA]</scope>
    <source>
        <strain evidence="1 2">ATCC 27304</strain>
    </source>
</reference>
<comment type="caution">
    <text evidence="1">The sequence shown here is derived from an EMBL/GenBank/DDBJ whole genome shotgun (WGS) entry which is preliminary data.</text>
</comment>
<evidence type="ECO:0000313" key="2">
    <source>
        <dbReference type="Proteomes" id="UP000051727"/>
    </source>
</evidence>
<accession>A0A0R2FUG6</accession>
<name>A0A0R2FUG6_9LACO</name>
<dbReference type="PATRIC" id="fig|1618.3.peg.1956"/>
<dbReference type="Proteomes" id="UP000051727">
    <property type="component" value="Unassembled WGS sequence"/>
</dbReference>
<dbReference type="STRING" id="1618.IV36_GL001917"/>
<evidence type="ECO:0000313" key="1">
    <source>
        <dbReference type="EMBL" id="KRN31110.1"/>
    </source>
</evidence>
<sequence length="76" mass="8805">MNKLRKILVVCKNAEDVQASKQDYAELLHDADYQFVDVNKVEKLNGEQAVFMSNQLLRTGLQREKELVVSLRNQIK</sequence>
<organism evidence="1 2">
    <name type="scientific">Liquorilactobacillus mali</name>
    <dbReference type="NCBI Taxonomy" id="1618"/>
    <lineage>
        <taxon>Bacteria</taxon>
        <taxon>Bacillati</taxon>
        <taxon>Bacillota</taxon>
        <taxon>Bacilli</taxon>
        <taxon>Lactobacillales</taxon>
        <taxon>Lactobacillaceae</taxon>
        <taxon>Liquorilactobacillus</taxon>
    </lineage>
</organism>